<dbReference type="FunFam" id="3.40.50.2000:FF:000037">
    <property type="entry name" value="Glycosyltransferase"/>
    <property type="match status" value="1"/>
</dbReference>
<comment type="similarity">
    <text evidence="1">Belongs to the UDP-glycosyltransferase family.</text>
</comment>
<sequence length="393" mass="44401">MAEHKSLELHIAMFPWLAVGHITPFLHLSNELAKRGHRITFLLPKKAQIQLQHLNLHPNLITFHPLTIPHFDGLPHGTETASDIPIHLTHLLAVAMDRTRDQVENFLRATIPDMVFYDNAHWIPEITRQLGIKAVCNNVVSAAALAIALVPARVVPKARALSFIALPFGDGITFYDRVITAMKESDVISIRTCKEIEGNLCDYMANQFGKSVFLTGPVLPELVKKPLEETWAKWLDGFEKFSLYCVWVQNLEKNQFQDLLGFESTGLPELVKKPLEETWAKWLDGFEPSSVLYCAFGSQIILEKNQFQELLLGFESTGFPFLIALKPPMGCSTIEEALPEGFEERVKERGRVYGGWVEQPLILSHPSVGCFVSHCGFGSMWEFINHWKPPMGF</sequence>
<proteinExistence type="inferred from homology"/>
<name>A0A2N9G4Y1_FAGSY</name>
<reference evidence="5" key="1">
    <citation type="submission" date="2018-02" db="EMBL/GenBank/DDBJ databases">
        <authorList>
            <person name="Cohen D.B."/>
            <person name="Kent A.D."/>
        </authorList>
    </citation>
    <scope>NUCLEOTIDE SEQUENCE</scope>
</reference>
<evidence type="ECO:0000259" key="4">
    <source>
        <dbReference type="Pfam" id="PF26168"/>
    </source>
</evidence>
<dbReference type="CDD" id="cd03784">
    <property type="entry name" value="GT1_Gtf-like"/>
    <property type="match status" value="1"/>
</dbReference>
<dbReference type="AlphaFoldDB" id="A0A2N9G4Y1"/>
<protein>
    <recommendedName>
        <fullName evidence="4">Glycosyltransferase N-terminal domain-containing protein</fullName>
    </recommendedName>
</protein>
<keyword evidence="3" id="KW-0808">Transferase</keyword>
<evidence type="ECO:0000256" key="1">
    <source>
        <dbReference type="ARBA" id="ARBA00009995"/>
    </source>
</evidence>
<dbReference type="GO" id="GO:0035251">
    <property type="term" value="F:UDP-glucosyltransferase activity"/>
    <property type="evidence" value="ECO:0007669"/>
    <property type="project" value="InterPro"/>
</dbReference>
<evidence type="ECO:0000313" key="5">
    <source>
        <dbReference type="EMBL" id="SPC94144.1"/>
    </source>
</evidence>
<dbReference type="SUPFAM" id="SSF53756">
    <property type="entry name" value="UDP-Glycosyltransferase/glycogen phosphorylase"/>
    <property type="match status" value="1"/>
</dbReference>
<gene>
    <name evidence="5" type="ORF">FSB_LOCUS22026</name>
</gene>
<evidence type="ECO:0000256" key="2">
    <source>
        <dbReference type="ARBA" id="ARBA00022676"/>
    </source>
</evidence>
<accession>A0A2N9G4Y1</accession>
<dbReference type="Gene3D" id="3.40.50.2000">
    <property type="entry name" value="Glycogen Phosphorylase B"/>
    <property type="match status" value="2"/>
</dbReference>
<keyword evidence="2" id="KW-0328">Glycosyltransferase</keyword>
<dbReference type="FunFam" id="3.40.50.2000:FF:000087">
    <property type="entry name" value="Glycosyltransferase"/>
    <property type="match status" value="1"/>
</dbReference>
<organism evidence="5">
    <name type="scientific">Fagus sylvatica</name>
    <name type="common">Beechnut</name>
    <dbReference type="NCBI Taxonomy" id="28930"/>
    <lineage>
        <taxon>Eukaryota</taxon>
        <taxon>Viridiplantae</taxon>
        <taxon>Streptophyta</taxon>
        <taxon>Embryophyta</taxon>
        <taxon>Tracheophyta</taxon>
        <taxon>Spermatophyta</taxon>
        <taxon>Magnoliopsida</taxon>
        <taxon>eudicotyledons</taxon>
        <taxon>Gunneridae</taxon>
        <taxon>Pentapetalae</taxon>
        <taxon>rosids</taxon>
        <taxon>fabids</taxon>
        <taxon>Fagales</taxon>
        <taxon>Fagaceae</taxon>
        <taxon>Fagus</taxon>
    </lineage>
</organism>
<dbReference type="Pfam" id="PF26168">
    <property type="entry name" value="Glyco_transf_N"/>
    <property type="match status" value="1"/>
</dbReference>
<dbReference type="PANTHER" id="PTHR48049">
    <property type="entry name" value="GLYCOSYLTRANSFERASE"/>
    <property type="match status" value="1"/>
</dbReference>
<evidence type="ECO:0000256" key="3">
    <source>
        <dbReference type="ARBA" id="ARBA00022679"/>
    </source>
</evidence>
<dbReference type="EMBL" id="OIVN01001453">
    <property type="protein sequence ID" value="SPC94144.1"/>
    <property type="molecule type" value="Genomic_DNA"/>
</dbReference>
<dbReference type="InterPro" id="IPR002213">
    <property type="entry name" value="UDP_glucos_trans"/>
</dbReference>
<dbReference type="InterPro" id="IPR050481">
    <property type="entry name" value="UDP-glycosyltransf_plant"/>
</dbReference>
<feature type="domain" description="Glycosyltransferase N-terminal" evidence="4">
    <location>
        <begin position="11"/>
        <end position="219"/>
    </location>
</feature>
<dbReference type="InterPro" id="IPR058980">
    <property type="entry name" value="Glyco_transf_N"/>
</dbReference>
<dbReference type="PANTHER" id="PTHR48049:SF91">
    <property type="entry name" value="UDP-GLYCOSYLTRANSFERASE 79B7-RELATED"/>
    <property type="match status" value="1"/>
</dbReference>